<dbReference type="Gene3D" id="3.30.160.60">
    <property type="entry name" value="Classic Zinc Finger"/>
    <property type="match status" value="4"/>
</dbReference>
<accession>A0A2G8K685</accession>
<feature type="domain" description="C2H2-type" evidence="8">
    <location>
        <begin position="65"/>
        <end position="92"/>
    </location>
</feature>
<evidence type="ECO:0000256" key="1">
    <source>
        <dbReference type="ARBA" id="ARBA00004123"/>
    </source>
</evidence>
<dbReference type="SMART" id="SM00355">
    <property type="entry name" value="ZnF_C2H2"/>
    <property type="match status" value="7"/>
</dbReference>
<keyword evidence="4 7" id="KW-0863">Zinc-finger</keyword>
<dbReference type="AlphaFoldDB" id="A0A2G8K685"/>
<sequence>MEMIRGQASPLKDQSQASIHCPVCKREFDEVKVRNVHLCTHFRSIPCEGNKDVLVEVPSRGAKALTCTKCNQEYSSTNYLVRHYQQHHRIRVQLCCFCFDPMESNARLKQHMMDHISHDKTTPLDPNVSGMLANFHTCELCFAIFPNKSTLQRHTTSHIKAKDFICEKCGKAFGRKDTLEDHVERHVQDKTFQCQICGKYLKTARSLVLHLATHTNERNFQCKFCLRGFKQMGNLNKHLLTCG</sequence>
<evidence type="ECO:0000313" key="9">
    <source>
        <dbReference type="EMBL" id="PIK43520.1"/>
    </source>
</evidence>
<dbReference type="PROSITE" id="PS50157">
    <property type="entry name" value="ZINC_FINGER_C2H2_2"/>
    <property type="match status" value="4"/>
</dbReference>
<gene>
    <name evidence="9" type="ORF">BSL78_19618</name>
</gene>
<keyword evidence="3" id="KW-0677">Repeat</keyword>
<protein>
    <submittedName>
        <fullName evidence="9">Putative zinc finger protein</fullName>
    </submittedName>
</protein>
<dbReference type="GO" id="GO:0000978">
    <property type="term" value="F:RNA polymerase II cis-regulatory region sequence-specific DNA binding"/>
    <property type="evidence" value="ECO:0007669"/>
    <property type="project" value="TreeGrafter"/>
</dbReference>
<dbReference type="OrthoDB" id="6077919at2759"/>
<dbReference type="InterPro" id="IPR013087">
    <property type="entry name" value="Znf_C2H2_type"/>
</dbReference>
<evidence type="ECO:0000256" key="3">
    <source>
        <dbReference type="ARBA" id="ARBA00022737"/>
    </source>
</evidence>
<keyword evidence="10" id="KW-1185">Reference proteome</keyword>
<dbReference type="GO" id="GO:0005634">
    <property type="term" value="C:nucleus"/>
    <property type="evidence" value="ECO:0007669"/>
    <property type="project" value="UniProtKB-SubCell"/>
</dbReference>
<dbReference type="PANTHER" id="PTHR24390">
    <property type="entry name" value="ZINC FINGER PROTEIN"/>
    <property type="match status" value="1"/>
</dbReference>
<dbReference type="Pfam" id="PF00096">
    <property type="entry name" value="zf-C2H2"/>
    <property type="match status" value="3"/>
</dbReference>
<dbReference type="InterPro" id="IPR036236">
    <property type="entry name" value="Znf_C2H2_sf"/>
</dbReference>
<organism evidence="9 10">
    <name type="scientific">Stichopus japonicus</name>
    <name type="common">Sea cucumber</name>
    <dbReference type="NCBI Taxonomy" id="307972"/>
    <lineage>
        <taxon>Eukaryota</taxon>
        <taxon>Metazoa</taxon>
        <taxon>Echinodermata</taxon>
        <taxon>Eleutherozoa</taxon>
        <taxon>Echinozoa</taxon>
        <taxon>Holothuroidea</taxon>
        <taxon>Aspidochirotacea</taxon>
        <taxon>Aspidochirotida</taxon>
        <taxon>Stichopodidae</taxon>
        <taxon>Apostichopus</taxon>
    </lineage>
</organism>
<evidence type="ECO:0000256" key="4">
    <source>
        <dbReference type="ARBA" id="ARBA00022771"/>
    </source>
</evidence>
<evidence type="ECO:0000259" key="8">
    <source>
        <dbReference type="PROSITE" id="PS50157"/>
    </source>
</evidence>
<dbReference type="GO" id="GO:0008270">
    <property type="term" value="F:zinc ion binding"/>
    <property type="evidence" value="ECO:0007669"/>
    <property type="project" value="UniProtKB-KW"/>
</dbReference>
<keyword evidence="6" id="KW-0539">Nucleus</keyword>
<dbReference type="PROSITE" id="PS00028">
    <property type="entry name" value="ZINC_FINGER_C2H2_1"/>
    <property type="match status" value="4"/>
</dbReference>
<evidence type="ECO:0000256" key="6">
    <source>
        <dbReference type="ARBA" id="ARBA00023242"/>
    </source>
</evidence>
<comment type="caution">
    <text evidence="9">The sequence shown here is derived from an EMBL/GenBank/DDBJ whole genome shotgun (WGS) entry which is preliminary data.</text>
</comment>
<dbReference type="STRING" id="307972.A0A2G8K685"/>
<keyword evidence="5" id="KW-0862">Zinc</keyword>
<keyword evidence="2" id="KW-0479">Metal-binding</keyword>
<reference evidence="9 10" key="1">
    <citation type="journal article" date="2017" name="PLoS Biol.">
        <title>The sea cucumber genome provides insights into morphological evolution and visceral regeneration.</title>
        <authorList>
            <person name="Zhang X."/>
            <person name="Sun L."/>
            <person name="Yuan J."/>
            <person name="Sun Y."/>
            <person name="Gao Y."/>
            <person name="Zhang L."/>
            <person name="Li S."/>
            <person name="Dai H."/>
            <person name="Hamel J.F."/>
            <person name="Liu C."/>
            <person name="Yu Y."/>
            <person name="Liu S."/>
            <person name="Lin W."/>
            <person name="Guo K."/>
            <person name="Jin S."/>
            <person name="Xu P."/>
            <person name="Storey K.B."/>
            <person name="Huan P."/>
            <person name="Zhang T."/>
            <person name="Zhou Y."/>
            <person name="Zhang J."/>
            <person name="Lin C."/>
            <person name="Li X."/>
            <person name="Xing L."/>
            <person name="Huo D."/>
            <person name="Sun M."/>
            <person name="Wang L."/>
            <person name="Mercier A."/>
            <person name="Li F."/>
            <person name="Yang H."/>
            <person name="Xiang J."/>
        </authorList>
    </citation>
    <scope>NUCLEOTIDE SEQUENCE [LARGE SCALE GENOMIC DNA]</scope>
    <source>
        <strain evidence="9">Shaxun</strain>
        <tissue evidence="9">Muscle</tissue>
    </source>
</reference>
<feature type="domain" description="C2H2-type" evidence="8">
    <location>
        <begin position="192"/>
        <end position="219"/>
    </location>
</feature>
<proteinExistence type="predicted"/>
<dbReference type="EMBL" id="MRZV01000843">
    <property type="protein sequence ID" value="PIK43520.1"/>
    <property type="molecule type" value="Genomic_DNA"/>
</dbReference>
<feature type="domain" description="C2H2-type" evidence="8">
    <location>
        <begin position="164"/>
        <end position="191"/>
    </location>
</feature>
<dbReference type="GO" id="GO:0006357">
    <property type="term" value="P:regulation of transcription by RNA polymerase II"/>
    <property type="evidence" value="ECO:0007669"/>
    <property type="project" value="TreeGrafter"/>
</dbReference>
<evidence type="ECO:0000313" key="10">
    <source>
        <dbReference type="Proteomes" id="UP000230750"/>
    </source>
</evidence>
<dbReference type="PANTHER" id="PTHR24390:SF235">
    <property type="entry name" value="GH09339P-RELATED"/>
    <property type="match status" value="1"/>
</dbReference>
<evidence type="ECO:0000256" key="2">
    <source>
        <dbReference type="ARBA" id="ARBA00022723"/>
    </source>
</evidence>
<dbReference type="GO" id="GO:0003700">
    <property type="term" value="F:DNA-binding transcription factor activity"/>
    <property type="evidence" value="ECO:0007669"/>
    <property type="project" value="TreeGrafter"/>
</dbReference>
<evidence type="ECO:0000256" key="7">
    <source>
        <dbReference type="PROSITE-ProRule" id="PRU00042"/>
    </source>
</evidence>
<dbReference type="Proteomes" id="UP000230750">
    <property type="component" value="Unassembled WGS sequence"/>
</dbReference>
<dbReference type="SUPFAM" id="SSF57667">
    <property type="entry name" value="beta-beta-alpha zinc fingers"/>
    <property type="match status" value="2"/>
</dbReference>
<comment type="subcellular location">
    <subcellularLocation>
        <location evidence="1">Nucleus</location>
    </subcellularLocation>
</comment>
<evidence type="ECO:0000256" key="5">
    <source>
        <dbReference type="ARBA" id="ARBA00022833"/>
    </source>
</evidence>
<feature type="domain" description="C2H2-type" evidence="8">
    <location>
        <begin position="136"/>
        <end position="163"/>
    </location>
</feature>
<name>A0A2G8K685_STIJA</name>